<reference evidence="2" key="2">
    <citation type="journal article" date="2022" name="Microbiol. Resour. Announc.">
        <title>Metagenome Sequencing to Explore Phylogenomics of Terrestrial Cyanobacteria.</title>
        <authorList>
            <person name="Ward R.D."/>
            <person name="Stajich J.E."/>
            <person name="Johansen J.R."/>
            <person name="Huntemann M."/>
            <person name="Clum A."/>
            <person name="Foster B."/>
            <person name="Foster B."/>
            <person name="Roux S."/>
            <person name="Palaniappan K."/>
            <person name="Varghese N."/>
            <person name="Mukherjee S."/>
            <person name="Reddy T.B.K."/>
            <person name="Daum C."/>
            <person name="Copeland A."/>
            <person name="Chen I.A."/>
            <person name="Ivanova N.N."/>
            <person name="Kyrpides N.C."/>
            <person name="Shapiro N."/>
            <person name="Eloe-Fadrosh E.A."/>
            <person name="Pietrasiak N."/>
        </authorList>
    </citation>
    <scope>NUCLEOTIDE SEQUENCE</scope>
    <source>
        <strain evidence="2">CPER-KK1</strain>
    </source>
</reference>
<proteinExistence type="predicted"/>
<evidence type="ECO:0000256" key="1">
    <source>
        <dbReference type="SAM" id="MobiDB-lite"/>
    </source>
</evidence>
<organism evidence="2 3">
    <name type="scientific">Symplocastrum torsivum CPER-KK1</name>
    <dbReference type="NCBI Taxonomy" id="450513"/>
    <lineage>
        <taxon>Bacteria</taxon>
        <taxon>Bacillati</taxon>
        <taxon>Cyanobacteriota</taxon>
        <taxon>Cyanophyceae</taxon>
        <taxon>Oscillatoriophycideae</taxon>
        <taxon>Oscillatoriales</taxon>
        <taxon>Microcoleaceae</taxon>
        <taxon>Symplocastrum</taxon>
    </lineage>
</organism>
<comment type="caution">
    <text evidence="2">The sequence shown here is derived from an EMBL/GenBank/DDBJ whole genome shotgun (WGS) entry which is preliminary data.</text>
</comment>
<gene>
    <name evidence="2" type="ORF">KME25_03745</name>
</gene>
<name>A0A951PI01_9CYAN</name>
<reference evidence="2" key="1">
    <citation type="submission" date="2021-05" db="EMBL/GenBank/DDBJ databases">
        <authorList>
            <person name="Pietrasiak N."/>
            <person name="Ward R."/>
            <person name="Stajich J.E."/>
            <person name="Kurbessoian T."/>
        </authorList>
    </citation>
    <scope>NUCLEOTIDE SEQUENCE</scope>
    <source>
        <strain evidence="2">CPER-KK1</strain>
    </source>
</reference>
<dbReference type="EMBL" id="JAHHIF010000004">
    <property type="protein sequence ID" value="MBW4543551.1"/>
    <property type="molecule type" value="Genomic_DNA"/>
</dbReference>
<sequence>MVREKAIAFLHRRVIAITALTVSSGKSPKEGKVSTPEQTIGKSSPRHTQIC</sequence>
<evidence type="ECO:0000313" key="3">
    <source>
        <dbReference type="Proteomes" id="UP000753908"/>
    </source>
</evidence>
<dbReference type="AlphaFoldDB" id="A0A951PI01"/>
<feature type="region of interest" description="Disordered" evidence="1">
    <location>
        <begin position="24"/>
        <end position="51"/>
    </location>
</feature>
<accession>A0A951PI01</accession>
<evidence type="ECO:0000313" key="2">
    <source>
        <dbReference type="EMBL" id="MBW4543551.1"/>
    </source>
</evidence>
<protein>
    <submittedName>
        <fullName evidence="2">Uncharacterized protein</fullName>
    </submittedName>
</protein>
<dbReference type="Proteomes" id="UP000753908">
    <property type="component" value="Unassembled WGS sequence"/>
</dbReference>
<feature type="compositionally biased region" description="Polar residues" evidence="1">
    <location>
        <begin position="35"/>
        <end position="51"/>
    </location>
</feature>